<dbReference type="Proteomes" id="UP000601435">
    <property type="component" value="Unassembled WGS sequence"/>
</dbReference>
<name>A0A812Y1D9_9DINO</name>
<dbReference type="AlphaFoldDB" id="A0A812Y1D9"/>
<dbReference type="EMBL" id="CAJNJA010040697">
    <property type="protein sequence ID" value="CAE7768433.1"/>
    <property type="molecule type" value="Genomic_DNA"/>
</dbReference>
<comment type="caution">
    <text evidence="1">The sequence shown here is derived from an EMBL/GenBank/DDBJ whole genome shotgun (WGS) entry which is preliminary data.</text>
</comment>
<organism evidence="1 2">
    <name type="scientific">Symbiodinium necroappetens</name>
    <dbReference type="NCBI Taxonomy" id="1628268"/>
    <lineage>
        <taxon>Eukaryota</taxon>
        <taxon>Sar</taxon>
        <taxon>Alveolata</taxon>
        <taxon>Dinophyceae</taxon>
        <taxon>Suessiales</taxon>
        <taxon>Symbiodiniaceae</taxon>
        <taxon>Symbiodinium</taxon>
    </lineage>
</organism>
<sequence>MRIAQGAVPPIEVTHMKTLLFLLPTYISAKYCGMGFKQMLNNLASSGASCLRPEKVLKVLKA</sequence>
<reference evidence="1" key="1">
    <citation type="submission" date="2021-02" db="EMBL/GenBank/DDBJ databases">
        <authorList>
            <person name="Dougan E. K."/>
            <person name="Rhodes N."/>
            <person name="Thang M."/>
            <person name="Chan C."/>
        </authorList>
    </citation>
    <scope>NUCLEOTIDE SEQUENCE</scope>
</reference>
<gene>
    <name evidence="1" type="ORF">SNEC2469_LOCUS22430</name>
</gene>
<accession>A0A812Y1D9</accession>
<evidence type="ECO:0000313" key="2">
    <source>
        <dbReference type="Proteomes" id="UP000601435"/>
    </source>
</evidence>
<proteinExistence type="predicted"/>
<keyword evidence="2" id="KW-1185">Reference proteome</keyword>
<protein>
    <submittedName>
        <fullName evidence="1">Uncharacterized protein</fullName>
    </submittedName>
</protein>
<evidence type="ECO:0000313" key="1">
    <source>
        <dbReference type="EMBL" id="CAE7768433.1"/>
    </source>
</evidence>